<evidence type="ECO:0000313" key="3">
    <source>
        <dbReference type="Proteomes" id="UP001163064"/>
    </source>
</evidence>
<dbReference type="EMBL" id="JAPHNL010000333">
    <property type="protein sequence ID" value="MCX3064158.1"/>
    <property type="molecule type" value="Genomic_DNA"/>
</dbReference>
<evidence type="ECO:0000313" key="2">
    <source>
        <dbReference type="EMBL" id="MCX3064158.1"/>
    </source>
</evidence>
<name>A0ABT3U4C7_9ACTN</name>
<protein>
    <recommendedName>
        <fullName evidence="4">Aromatic ring-opening dioxygenase LigA</fullName>
    </recommendedName>
</protein>
<proteinExistence type="predicted"/>
<organism evidence="2 3">
    <name type="scientific">Streptomyces beihaiensis</name>
    <dbReference type="NCBI Taxonomy" id="2984495"/>
    <lineage>
        <taxon>Bacteria</taxon>
        <taxon>Bacillati</taxon>
        <taxon>Actinomycetota</taxon>
        <taxon>Actinomycetes</taxon>
        <taxon>Kitasatosporales</taxon>
        <taxon>Streptomycetaceae</taxon>
        <taxon>Streptomyces</taxon>
    </lineage>
</organism>
<feature type="transmembrane region" description="Helical" evidence="1">
    <location>
        <begin position="223"/>
        <end position="245"/>
    </location>
</feature>
<feature type="transmembrane region" description="Helical" evidence="1">
    <location>
        <begin position="184"/>
        <end position="203"/>
    </location>
</feature>
<evidence type="ECO:0000256" key="1">
    <source>
        <dbReference type="SAM" id="Phobius"/>
    </source>
</evidence>
<feature type="transmembrane region" description="Helical" evidence="1">
    <location>
        <begin position="294"/>
        <end position="314"/>
    </location>
</feature>
<dbReference type="RefSeq" id="WP_266605689.1">
    <property type="nucleotide sequence ID" value="NZ_JAPHNL010000333.1"/>
</dbReference>
<feature type="transmembrane region" description="Helical" evidence="1">
    <location>
        <begin position="87"/>
        <end position="109"/>
    </location>
</feature>
<keyword evidence="3" id="KW-1185">Reference proteome</keyword>
<evidence type="ECO:0008006" key="4">
    <source>
        <dbReference type="Google" id="ProtNLM"/>
    </source>
</evidence>
<feature type="transmembrane region" description="Helical" evidence="1">
    <location>
        <begin position="252"/>
        <end position="274"/>
    </location>
</feature>
<gene>
    <name evidence="2" type="ORF">OFY01_31265</name>
</gene>
<keyword evidence="1" id="KW-1133">Transmembrane helix</keyword>
<sequence length="335" mass="35726">MSHEKRTREESVRAALRVVAITACLPYLTLKAVWITGAKVGIPHGSSLLEHRTTMVIANSVTVLLDTAVIVLAFALTRPWGRRVPAWLLAVPMWVATGLLTPITAGYPLELVVHLFGGSTRTTSPGGRAFLEPWVFAMVYTGFIVQAACLTTLFALYARDRWGHLWRGRTGELPVAHGAAAQRAVAVAAALLALFPIVLHVLWACGAEPGLGAGLATDRTSDFYLLESLDLVYLVTAAAAGLLLAFRRAPRLPVAVPLTGAWVGSGVLTCWLSLPSLFSVADIADRPTQLMNCVYAVQMIVGMLVATVGLHQLVQRQEATAARDAGPVPSPARVG</sequence>
<keyword evidence="1" id="KW-0812">Transmembrane</keyword>
<reference evidence="2" key="1">
    <citation type="submission" date="2022-10" db="EMBL/GenBank/DDBJ databases">
        <title>Streptomyces beihaiensis sp. nov., a chitin degrading actinobacterium, isolated from shrimp pond soil.</title>
        <authorList>
            <person name="Xie J."/>
            <person name="Shen N."/>
        </authorList>
    </citation>
    <scope>NUCLEOTIDE SEQUENCE</scope>
    <source>
        <strain evidence="2">GXMU-J5</strain>
    </source>
</reference>
<dbReference type="Proteomes" id="UP001163064">
    <property type="component" value="Unassembled WGS sequence"/>
</dbReference>
<comment type="caution">
    <text evidence="2">The sequence shown here is derived from an EMBL/GenBank/DDBJ whole genome shotgun (WGS) entry which is preliminary data.</text>
</comment>
<accession>A0ABT3U4C7</accession>
<feature type="transmembrane region" description="Helical" evidence="1">
    <location>
        <begin position="134"/>
        <end position="157"/>
    </location>
</feature>
<keyword evidence="1" id="KW-0472">Membrane</keyword>
<feature type="transmembrane region" description="Helical" evidence="1">
    <location>
        <begin position="12"/>
        <end position="35"/>
    </location>
</feature>
<feature type="transmembrane region" description="Helical" evidence="1">
    <location>
        <begin position="55"/>
        <end position="75"/>
    </location>
</feature>